<dbReference type="EMBL" id="AUZX01007589">
    <property type="protein sequence ID" value="EQD58813.1"/>
    <property type="molecule type" value="Genomic_DNA"/>
</dbReference>
<dbReference type="GO" id="GO:0006260">
    <property type="term" value="P:DNA replication"/>
    <property type="evidence" value="ECO:0007669"/>
    <property type="project" value="InterPro"/>
</dbReference>
<protein>
    <submittedName>
        <fullName evidence="2">DNA polymerase III subunit alpha</fullName>
    </submittedName>
</protein>
<organism evidence="2">
    <name type="scientific">mine drainage metagenome</name>
    <dbReference type="NCBI Taxonomy" id="410659"/>
    <lineage>
        <taxon>unclassified sequences</taxon>
        <taxon>metagenomes</taxon>
        <taxon>ecological metagenomes</taxon>
    </lineage>
</organism>
<dbReference type="PANTHER" id="PTHR32294:SF0">
    <property type="entry name" value="DNA POLYMERASE III SUBUNIT ALPHA"/>
    <property type="match status" value="1"/>
</dbReference>
<dbReference type="AlphaFoldDB" id="T1AQJ8"/>
<dbReference type="PANTHER" id="PTHR32294">
    <property type="entry name" value="DNA POLYMERASE III SUBUNIT ALPHA"/>
    <property type="match status" value="1"/>
</dbReference>
<comment type="caution">
    <text evidence="2">The sequence shown here is derived from an EMBL/GenBank/DDBJ whole genome shotgun (WGS) entry which is preliminary data.</text>
</comment>
<evidence type="ECO:0000313" key="2">
    <source>
        <dbReference type="EMBL" id="EQD58813.1"/>
    </source>
</evidence>
<reference evidence="2" key="2">
    <citation type="journal article" date="2014" name="ISME J.">
        <title>Microbial stratification in low pH oxic and suboxic macroscopic growths along an acid mine drainage.</title>
        <authorList>
            <person name="Mendez-Garcia C."/>
            <person name="Mesa V."/>
            <person name="Sprenger R.R."/>
            <person name="Richter M."/>
            <person name="Diez M.S."/>
            <person name="Solano J."/>
            <person name="Bargiela R."/>
            <person name="Golyshina O.V."/>
            <person name="Manteca A."/>
            <person name="Ramos J.L."/>
            <person name="Gallego J.R."/>
            <person name="Llorente I."/>
            <person name="Martins Dos Santos V.A."/>
            <person name="Jensen O.N."/>
            <person name="Pelaez A.I."/>
            <person name="Sanchez J."/>
            <person name="Ferrer M."/>
        </authorList>
    </citation>
    <scope>NUCLEOTIDE SEQUENCE</scope>
</reference>
<reference evidence="2" key="1">
    <citation type="submission" date="2013-08" db="EMBL/GenBank/DDBJ databases">
        <authorList>
            <person name="Mendez C."/>
            <person name="Richter M."/>
            <person name="Ferrer M."/>
            <person name="Sanchez J."/>
        </authorList>
    </citation>
    <scope>NUCLEOTIDE SEQUENCE</scope>
</reference>
<gene>
    <name evidence="2" type="ORF">B1A_10646</name>
</gene>
<name>T1AQJ8_9ZZZZ</name>
<feature type="non-terminal residue" evidence="2">
    <location>
        <position position="152"/>
    </location>
</feature>
<feature type="domain" description="DNA polymerase helix-hairpin-helix motif" evidence="1">
    <location>
        <begin position="67"/>
        <end position="152"/>
    </location>
</feature>
<dbReference type="InterPro" id="IPR004805">
    <property type="entry name" value="DnaE2/DnaE/PolC"/>
</dbReference>
<feature type="non-terminal residue" evidence="2">
    <location>
        <position position="1"/>
    </location>
</feature>
<accession>T1AQJ8</accession>
<dbReference type="Gene3D" id="1.10.150.870">
    <property type="match status" value="1"/>
</dbReference>
<sequence>TQLFDIIEPFADYAFNKSHSYGYGLIAYQNAWLKVHYPVEYMCALLSSVRDDKDKSAVYLSECKSMGIEVLVPDVNRSQVDFTPRHQDGGDCVLFGLAAIRNVGTSIVEKIIEERECNGPFEDFYDFCLRVPPAVLGQKPLQSLILAGAFDS</sequence>
<dbReference type="Pfam" id="PF14579">
    <property type="entry name" value="HHH_6"/>
    <property type="match status" value="1"/>
</dbReference>
<proteinExistence type="predicted"/>
<dbReference type="InterPro" id="IPR029460">
    <property type="entry name" value="DNAPol_HHH"/>
</dbReference>
<dbReference type="GO" id="GO:0008408">
    <property type="term" value="F:3'-5' exonuclease activity"/>
    <property type="evidence" value="ECO:0007669"/>
    <property type="project" value="InterPro"/>
</dbReference>
<dbReference type="SUPFAM" id="SSF160975">
    <property type="entry name" value="AF1531-like"/>
    <property type="match status" value="1"/>
</dbReference>
<evidence type="ECO:0000259" key="1">
    <source>
        <dbReference type="Pfam" id="PF14579"/>
    </source>
</evidence>